<organism evidence="5 6">
    <name type="scientific">Terracoccus luteus</name>
    <dbReference type="NCBI Taxonomy" id="53356"/>
    <lineage>
        <taxon>Bacteria</taxon>
        <taxon>Bacillati</taxon>
        <taxon>Actinomycetota</taxon>
        <taxon>Actinomycetes</taxon>
        <taxon>Micrococcales</taxon>
        <taxon>Intrasporangiaceae</taxon>
        <taxon>Terracoccus</taxon>
    </lineage>
</organism>
<evidence type="ECO:0000313" key="5">
    <source>
        <dbReference type="EMBL" id="RKT78640.1"/>
    </source>
</evidence>
<feature type="domain" description="N-acetyltransferase" evidence="4">
    <location>
        <begin position="208"/>
        <end position="356"/>
    </location>
</feature>
<proteinExistence type="predicted"/>
<keyword evidence="2" id="KW-0012">Acyltransferase</keyword>
<name>A0A495XVN8_9MICO</name>
<dbReference type="CDD" id="cd04301">
    <property type="entry name" value="NAT_SF"/>
    <property type="match status" value="1"/>
</dbReference>
<dbReference type="Proteomes" id="UP000278440">
    <property type="component" value="Unassembled WGS sequence"/>
</dbReference>
<dbReference type="AlphaFoldDB" id="A0A495XVN8"/>
<reference evidence="5 6" key="1">
    <citation type="submission" date="2018-10" db="EMBL/GenBank/DDBJ databases">
        <title>Sequencing the genomes of 1000 actinobacteria strains.</title>
        <authorList>
            <person name="Klenk H.-P."/>
        </authorList>
    </citation>
    <scope>NUCLEOTIDE SEQUENCE [LARGE SCALE GENOMIC DNA]</scope>
    <source>
        <strain evidence="5 6">DSM 44267</strain>
    </source>
</reference>
<dbReference type="InterPro" id="IPR056934">
    <property type="entry name" value="SH3_Rv0428c"/>
</dbReference>
<dbReference type="InterPro" id="IPR050832">
    <property type="entry name" value="Bact_Acetyltransf"/>
</dbReference>
<evidence type="ECO:0000256" key="3">
    <source>
        <dbReference type="SAM" id="MobiDB-lite"/>
    </source>
</evidence>
<evidence type="ECO:0000259" key="4">
    <source>
        <dbReference type="PROSITE" id="PS51186"/>
    </source>
</evidence>
<dbReference type="Gene3D" id="3.40.630.30">
    <property type="match status" value="1"/>
</dbReference>
<accession>A0A495XVN8</accession>
<dbReference type="RefSeq" id="WP_147431560.1">
    <property type="nucleotide sequence ID" value="NZ_RBXT01000001.1"/>
</dbReference>
<dbReference type="InterPro" id="IPR000182">
    <property type="entry name" value="GNAT_dom"/>
</dbReference>
<dbReference type="InterPro" id="IPR016181">
    <property type="entry name" value="Acyl_CoA_acyltransferase"/>
</dbReference>
<dbReference type="SUPFAM" id="SSF55729">
    <property type="entry name" value="Acyl-CoA N-acyltransferases (Nat)"/>
    <property type="match status" value="1"/>
</dbReference>
<sequence length="356" mass="37882">MTGATPADPTGETASGVRAGHRLTEHLTVGGRVSVRHRLPASAGAAGAAGWATDVVGELVSRDDDTLVVMGRSGPVPVRRADVVAAKDVPPPPSRPGPAHRRIGVDDLQRLMDRGWPATDARDLGDWRLRFAGGFTGRANSVLAVGDPRMPVGGAVDAAEAWYAERDAPALFQVVGESGFDPAGTPLGAELVSRGYVVGGGRPDWERVLVMTALADDIPALTEQSARVVADATLTPEWLMTYGEQRSVVPGVTESVLTGCDGLFMWVRDPDTHRMVALTMATVQTGWSGVFGLWVHPDHRRRGLARDLTAAVGMLARGKQLPAVYLQVSADNAAARSLYESMGFGVHHEYSYLRRP</sequence>
<dbReference type="InterPro" id="IPR056935">
    <property type="entry name" value="Rv0428c-like_C"/>
</dbReference>
<evidence type="ECO:0000313" key="6">
    <source>
        <dbReference type="Proteomes" id="UP000278440"/>
    </source>
</evidence>
<dbReference type="EMBL" id="RBXT01000001">
    <property type="protein sequence ID" value="RKT78640.1"/>
    <property type="molecule type" value="Genomic_DNA"/>
</dbReference>
<keyword evidence="6" id="KW-1185">Reference proteome</keyword>
<dbReference type="Pfam" id="PF24551">
    <property type="entry name" value="SH3_Rv0428c"/>
    <property type="match status" value="1"/>
</dbReference>
<evidence type="ECO:0000256" key="2">
    <source>
        <dbReference type="ARBA" id="ARBA00023315"/>
    </source>
</evidence>
<comment type="caution">
    <text evidence="5">The sequence shown here is derived from an EMBL/GenBank/DDBJ whole genome shotgun (WGS) entry which is preliminary data.</text>
</comment>
<gene>
    <name evidence="5" type="ORF">DFJ68_2089</name>
</gene>
<dbReference type="GO" id="GO:0016747">
    <property type="term" value="F:acyltransferase activity, transferring groups other than amino-acyl groups"/>
    <property type="evidence" value="ECO:0007669"/>
    <property type="project" value="InterPro"/>
</dbReference>
<dbReference type="OrthoDB" id="9775595at2"/>
<dbReference type="PANTHER" id="PTHR43877">
    <property type="entry name" value="AMINOALKYLPHOSPHONATE N-ACETYLTRANSFERASE-RELATED-RELATED"/>
    <property type="match status" value="1"/>
</dbReference>
<dbReference type="PROSITE" id="PS51186">
    <property type="entry name" value="GNAT"/>
    <property type="match status" value="1"/>
</dbReference>
<protein>
    <submittedName>
        <fullName evidence="5">Acetyltransferase (GNAT) family protein</fullName>
    </submittedName>
</protein>
<keyword evidence="1 5" id="KW-0808">Transferase</keyword>
<dbReference type="PANTHER" id="PTHR43877:SF1">
    <property type="entry name" value="ACETYLTRANSFERASE"/>
    <property type="match status" value="1"/>
</dbReference>
<evidence type="ECO:0000256" key="1">
    <source>
        <dbReference type="ARBA" id="ARBA00022679"/>
    </source>
</evidence>
<feature type="region of interest" description="Disordered" evidence="3">
    <location>
        <begin position="1"/>
        <end position="22"/>
    </location>
</feature>
<dbReference type="Pfam" id="PF24553">
    <property type="entry name" value="Rv0428c_C"/>
    <property type="match status" value="1"/>
</dbReference>